<evidence type="ECO:0000256" key="4">
    <source>
        <dbReference type="ARBA" id="ARBA00022989"/>
    </source>
</evidence>
<dbReference type="GO" id="GO:0005886">
    <property type="term" value="C:plasma membrane"/>
    <property type="evidence" value="ECO:0007669"/>
    <property type="project" value="UniProtKB-SubCell"/>
</dbReference>
<keyword evidence="3 6" id="KW-0812">Transmembrane</keyword>
<evidence type="ECO:0000256" key="1">
    <source>
        <dbReference type="ARBA" id="ARBA00004162"/>
    </source>
</evidence>
<dbReference type="InterPro" id="IPR052027">
    <property type="entry name" value="PspC"/>
</dbReference>
<gene>
    <name evidence="8" type="ORF">CLV46_1643</name>
</gene>
<name>A0A2M9CJK5_9MICO</name>
<reference evidence="8 9" key="1">
    <citation type="submission" date="2017-11" db="EMBL/GenBank/DDBJ databases">
        <title>Genomic Encyclopedia of Archaeal and Bacterial Type Strains, Phase II (KMG-II): From Individual Species to Whole Genera.</title>
        <authorList>
            <person name="Goeker M."/>
        </authorList>
    </citation>
    <scope>NUCLEOTIDE SEQUENCE [LARGE SCALE GENOMIC DNA]</scope>
    <source>
        <strain evidence="8 9">DSM 27393</strain>
    </source>
</reference>
<dbReference type="InterPro" id="IPR007168">
    <property type="entry name" value="Phageshock_PspC_N"/>
</dbReference>
<protein>
    <submittedName>
        <fullName evidence="8">Phage shock protein PspC (Stress-responsive transcriptional regulator)</fullName>
    </submittedName>
</protein>
<keyword evidence="4 6" id="KW-1133">Transmembrane helix</keyword>
<evidence type="ECO:0000256" key="5">
    <source>
        <dbReference type="ARBA" id="ARBA00023136"/>
    </source>
</evidence>
<dbReference type="AlphaFoldDB" id="A0A2M9CJK5"/>
<dbReference type="Pfam" id="PF04024">
    <property type="entry name" value="PspC"/>
    <property type="match status" value="1"/>
</dbReference>
<dbReference type="PANTHER" id="PTHR33885">
    <property type="entry name" value="PHAGE SHOCK PROTEIN C"/>
    <property type="match status" value="1"/>
</dbReference>
<dbReference type="PANTHER" id="PTHR33885:SF3">
    <property type="entry name" value="PHAGE SHOCK PROTEIN C"/>
    <property type="match status" value="1"/>
</dbReference>
<evidence type="ECO:0000313" key="8">
    <source>
        <dbReference type="EMBL" id="PJJ72080.1"/>
    </source>
</evidence>
<organism evidence="8 9">
    <name type="scientific">Diaminobutyricimonas aerilata</name>
    <dbReference type="NCBI Taxonomy" id="1162967"/>
    <lineage>
        <taxon>Bacteria</taxon>
        <taxon>Bacillati</taxon>
        <taxon>Actinomycetota</taxon>
        <taxon>Actinomycetes</taxon>
        <taxon>Micrococcales</taxon>
        <taxon>Microbacteriaceae</taxon>
        <taxon>Diaminobutyricimonas</taxon>
    </lineage>
</organism>
<evidence type="ECO:0000259" key="7">
    <source>
        <dbReference type="Pfam" id="PF04024"/>
    </source>
</evidence>
<feature type="domain" description="Phage shock protein PspC N-terminal" evidence="7">
    <location>
        <begin position="15"/>
        <end position="71"/>
    </location>
</feature>
<accession>A0A2M9CJK5</accession>
<feature type="transmembrane region" description="Helical" evidence="6">
    <location>
        <begin position="45"/>
        <end position="68"/>
    </location>
</feature>
<comment type="caution">
    <text evidence="8">The sequence shown here is derived from an EMBL/GenBank/DDBJ whole genome shotgun (WGS) entry which is preliminary data.</text>
</comment>
<evidence type="ECO:0000313" key="9">
    <source>
        <dbReference type="Proteomes" id="UP000228758"/>
    </source>
</evidence>
<dbReference type="EMBL" id="PGFF01000001">
    <property type="protein sequence ID" value="PJJ72080.1"/>
    <property type="molecule type" value="Genomic_DNA"/>
</dbReference>
<proteinExistence type="predicted"/>
<evidence type="ECO:0000256" key="3">
    <source>
        <dbReference type="ARBA" id="ARBA00022692"/>
    </source>
</evidence>
<evidence type="ECO:0000256" key="6">
    <source>
        <dbReference type="SAM" id="Phobius"/>
    </source>
</evidence>
<keyword evidence="5 6" id="KW-0472">Membrane</keyword>
<dbReference type="Proteomes" id="UP000228758">
    <property type="component" value="Unassembled WGS sequence"/>
</dbReference>
<keyword evidence="2" id="KW-1003">Cell membrane</keyword>
<keyword evidence="9" id="KW-1185">Reference proteome</keyword>
<evidence type="ECO:0000256" key="2">
    <source>
        <dbReference type="ARBA" id="ARBA00022475"/>
    </source>
</evidence>
<sequence length="72" mass="7858">MVRRVGSEQSEGMSTLIRPRNGRMIAGVCAALANRFGWSVTTVRLLAVLSFLIPGSQLIVYAVLWIVIPSEV</sequence>
<comment type="subcellular location">
    <subcellularLocation>
        <location evidence="1">Cell membrane</location>
        <topology evidence="1">Single-pass membrane protein</topology>
    </subcellularLocation>
</comment>